<name>A0AAW2GSD7_9HYME</name>
<proteinExistence type="predicted"/>
<evidence type="ECO:0000313" key="2">
    <source>
        <dbReference type="Proteomes" id="UP001430953"/>
    </source>
</evidence>
<accession>A0AAW2GSD7</accession>
<protein>
    <submittedName>
        <fullName evidence="1">Uncharacterized protein</fullName>
    </submittedName>
</protein>
<dbReference type="AlphaFoldDB" id="A0AAW2GSD7"/>
<dbReference type="EMBL" id="JADYXP020000002">
    <property type="protein sequence ID" value="KAL0130149.1"/>
    <property type="molecule type" value="Genomic_DNA"/>
</dbReference>
<dbReference type="Proteomes" id="UP001430953">
    <property type="component" value="Unassembled WGS sequence"/>
</dbReference>
<reference evidence="1 2" key="1">
    <citation type="submission" date="2023-03" db="EMBL/GenBank/DDBJ databases">
        <title>High recombination rates correlate with genetic variation in Cardiocondyla obscurior ants.</title>
        <authorList>
            <person name="Errbii M."/>
        </authorList>
    </citation>
    <scope>NUCLEOTIDE SEQUENCE [LARGE SCALE GENOMIC DNA]</scope>
    <source>
        <strain evidence="1">Alpha-2009</strain>
        <tissue evidence="1">Whole body</tissue>
    </source>
</reference>
<gene>
    <name evidence="1" type="ORF">PUN28_002034</name>
</gene>
<keyword evidence="2" id="KW-1185">Reference proteome</keyword>
<evidence type="ECO:0000313" key="1">
    <source>
        <dbReference type="EMBL" id="KAL0130149.1"/>
    </source>
</evidence>
<comment type="caution">
    <text evidence="1">The sequence shown here is derived from an EMBL/GenBank/DDBJ whole genome shotgun (WGS) entry which is preliminary data.</text>
</comment>
<sequence>MSPSLIRKPRRIYGCVYFTVHCAFIHNLSEIELYRNIQCMKYSPALYYIFSGESCDNSIFMIDYSAKLIISTCIDESIETSPTCSSICTQLCTR</sequence>
<organism evidence="1 2">
    <name type="scientific">Cardiocondyla obscurior</name>
    <dbReference type="NCBI Taxonomy" id="286306"/>
    <lineage>
        <taxon>Eukaryota</taxon>
        <taxon>Metazoa</taxon>
        <taxon>Ecdysozoa</taxon>
        <taxon>Arthropoda</taxon>
        <taxon>Hexapoda</taxon>
        <taxon>Insecta</taxon>
        <taxon>Pterygota</taxon>
        <taxon>Neoptera</taxon>
        <taxon>Endopterygota</taxon>
        <taxon>Hymenoptera</taxon>
        <taxon>Apocrita</taxon>
        <taxon>Aculeata</taxon>
        <taxon>Formicoidea</taxon>
        <taxon>Formicidae</taxon>
        <taxon>Myrmicinae</taxon>
        <taxon>Cardiocondyla</taxon>
    </lineage>
</organism>